<evidence type="ECO:0000259" key="5">
    <source>
        <dbReference type="Pfam" id="PF00535"/>
    </source>
</evidence>
<organism evidence="6 7">
    <name type="scientific">Candidatus Methanobinarius endosymbioticus</name>
    <dbReference type="NCBI Taxonomy" id="2006182"/>
    <lineage>
        <taxon>Archaea</taxon>
        <taxon>Methanobacteriati</taxon>
        <taxon>Methanobacteriota</taxon>
        <taxon>Methanomada group</taxon>
        <taxon>Methanobacteria</taxon>
        <taxon>Methanobacteriales</taxon>
        <taxon>Methanobacteriaceae</taxon>
        <taxon>Candidatus Methanobinarius</taxon>
    </lineage>
</organism>
<dbReference type="GO" id="GO:0016757">
    <property type="term" value="F:glycosyltransferase activity"/>
    <property type="evidence" value="ECO:0007669"/>
    <property type="project" value="UniProtKB-KW"/>
</dbReference>
<dbReference type="EC" id="2.4.1.-" evidence="6"/>
<accession>A0A366MAP9</accession>
<proteinExistence type="inferred from homology"/>
<keyword evidence="2 6" id="KW-0328">Glycosyltransferase</keyword>
<dbReference type="SUPFAM" id="SSF53335">
    <property type="entry name" value="S-adenosyl-L-methionine-dependent methyltransferases"/>
    <property type="match status" value="1"/>
</dbReference>
<dbReference type="Gene3D" id="3.90.550.10">
    <property type="entry name" value="Spore Coat Polysaccharide Biosynthesis Protein SpsA, Chain A"/>
    <property type="match status" value="1"/>
</dbReference>
<dbReference type="Proteomes" id="UP000253099">
    <property type="component" value="Unassembled WGS sequence"/>
</dbReference>
<dbReference type="SUPFAM" id="SSF53756">
    <property type="entry name" value="UDP-Glycosyltransferase/glycogen phosphorylase"/>
    <property type="match status" value="1"/>
</dbReference>
<dbReference type="Gene3D" id="3.40.50.150">
    <property type="entry name" value="Vaccinia Virus protein VP39"/>
    <property type="match status" value="1"/>
</dbReference>
<feature type="domain" description="Glycosyltransferase 2-like" evidence="5">
    <location>
        <begin position="378"/>
        <end position="550"/>
    </location>
</feature>
<gene>
    <name evidence="6" type="primary">aglI</name>
    <name evidence="6" type="ORF">ALNOE001_14830</name>
</gene>
<reference evidence="6 7" key="1">
    <citation type="submission" date="2018-06" db="EMBL/GenBank/DDBJ databases">
        <title>Genomic insight into two independent archaeal endosymbiosis events.</title>
        <authorList>
            <person name="Lind A.E."/>
            <person name="Lewis W.H."/>
            <person name="Spang A."/>
            <person name="Guy L."/>
            <person name="Embley M.T."/>
            <person name="Ettema T.J.G."/>
        </authorList>
    </citation>
    <scope>NUCLEOTIDE SEQUENCE [LARGE SCALE GENOMIC DNA]</scope>
    <source>
        <strain evidence="6">NOE</strain>
    </source>
</reference>
<dbReference type="PANTHER" id="PTHR43179:SF12">
    <property type="entry name" value="GALACTOFURANOSYLTRANSFERASE GLFT2"/>
    <property type="match status" value="1"/>
</dbReference>
<evidence type="ECO:0000256" key="1">
    <source>
        <dbReference type="ARBA" id="ARBA00006739"/>
    </source>
</evidence>
<dbReference type="AlphaFoldDB" id="A0A366MAP9"/>
<dbReference type="Pfam" id="PF00535">
    <property type="entry name" value="Glycos_transf_2"/>
    <property type="match status" value="1"/>
</dbReference>
<feature type="domain" description="Glycosyl transferase family 1" evidence="4">
    <location>
        <begin position="868"/>
        <end position="1020"/>
    </location>
</feature>
<protein>
    <submittedName>
        <fullName evidence="6">Glycosyltransferase AglI</fullName>
        <ecNumber evidence="6">2.4.1.-</ecNumber>
    </submittedName>
</protein>
<evidence type="ECO:0000259" key="4">
    <source>
        <dbReference type="Pfam" id="PF00534"/>
    </source>
</evidence>
<evidence type="ECO:0000313" key="6">
    <source>
        <dbReference type="EMBL" id="RBQ22790.1"/>
    </source>
</evidence>
<evidence type="ECO:0000256" key="3">
    <source>
        <dbReference type="ARBA" id="ARBA00022679"/>
    </source>
</evidence>
<keyword evidence="7" id="KW-1185">Reference proteome</keyword>
<dbReference type="InterPro" id="IPR029063">
    <property type="entry name" value="SAM-dependent_MTases_sf"/>
</dbReference>
<comment type="similarity">
    <text evidence="1">Belongs to the glycosyltransferase 2 family.</text>
</comment>
<dbReference type="Pfam" id="PF00534">
    <property type="entry name" value="Glycos_transf_1"/>
    <property type="match status" value="1"/>
</dbReference>
<comment type="caution">
    <text evidence="6">The sequence shown here is derived from an EMBL/GenBank/DDBJ whole genome shotgun (WGS) entry which is preliminary data.</text>
</comment>
<dbReference type="InterPro" id="IPR029044">
    <property type="entry name" value="Nucleotide-diphossugar_trans"/>
</dbReference>
<dbReference type="SUPFAM" id="SSF53448">
    <property type="entry name" value="Nucleotide-diphospho-sugar transferases"/>
    <property type="match status" value="1"/>
</dbReference>
<dbReference type="Gene3D" id="3.40.50.2000">
    <property type="entry name" value="Glycogen Phosphorylase B"/>
    <property type="match status" value="2"/>
</dbReference>
<evidence type="ECO:0000256" key="2">
    <source>
        <dbReference type="ARBA" id="ARBA00022676"/>
    </source>
</evidence>
<evidence type="ECO:0000313" key="7">
    <source>
        <dbReference type="Proteomes" id="UP000253099"/>
    </source>
</evidence>
<dbReference type="PANTHER" id="PTHR43179">
    <property type="entry name" value="RHAMNOSYLTRANSFERASE WBBL"/>
    <property type="match status" value="1"/>
</dbReference>
<keyword evidence="3 6" id="KW-0808">Transferase</keyword>
<dbReference type="InterPro" id="IPR001173">
    <property type="entry name" value="Glyco_trans_2-like"/>
</dbReference>
<sequence>MNRMWDTIMLPIIESVNAKYIIEVGSDSGINTKNILKYCLGNDAKMLAIDPFPKFDVNEYKEEFGEKFEIYEELSLNILSNLENYDVIILDGDHNWYTVYNELKTIEKTFQGKKFPIIFLHDTGWPYARRDLYYNPKTIPAPFLHSYAKKGISLDQELLDDEKGLNHDLNNAIHEKTPKNGVLSGIEDFISQSERKLYFRKINIFHGLGIISDDDQELKNIIDSNIQYGDLLELLETERLKVTIDNNFKSKINNKYINKLENQVRTLTSEKKDLKHVNHKYNLQLSNNYKKLNAFTRKLEIKNNDINTIKNSFRYKAMNIIAKAAKPSKYTFLWPYLILKLYFNKNKQNKSTDNKKDLLKFNLSETNRILNILNKKVSIIIPIYNAYNATKRCIESVLENSHNYELILIDDCSTDDRISELLGSFKNNENVKIIKNNENKGFVKTVNIGFDNSKYDVISLNSDTIVTPNWINNLKIAAYNKKNIATVTPLSNAAGPFSVPKFNSDNEIPSNLSLNEMSQIVRNVSTRKYIKVPTGHGFCMFIRKKALNDIGQFDEIFGRGYGEENDFCMRAIKKGWINVIDESTYIYHKRSASFSEDKKKLVNEHRKIIDKRYPEYANEIKKFIDSNKLKKIVNNVGSEINNDIDENELTKKRILYVIHAAGGGTPKTNKDLMKNIEKSFDCYLLIGKVKKLELFRYINQKMEKIGEWSLNVNWNGKNFYSDDFKTIYFNVLVNFNIDLVHIRHLIFHSFDLPKISKQLNIPVVLSSHDFYFICPSTVLLDDNREYCGGKCNSNNKDCYKPMKIMNNLPNLKNFVNVWRKNVSCMFHNVDVFVTTSNIVKDIFLFNIPYLNEKKFEIIEHGRDFETSNEKFFSYPSKDKPIKILFIGNLTYQKGYEVIKSLKKQDKDSKLEFNFLGKIPKELKIRGIYHGTYNRDDLHDHLRRIKPSFIGIFSIWPETYCHTLSEAWSAKIPVLASKIGVLEERIFKNDGGWFIDYKNPAKSYEKILEISNDIDEYKRVQNGLKNIDFKNTKEMSEEYLTIYRDLLDELN</sequence>
<name>A0A366MAP9_9EURY</name>
<dbReference type="EMBL" id="NIZT01000039">
    <property type="protein sequence ID" value="RBQ22790.1"/>
    <property type="molecule type" value="Genomic_DNA"/>
</dbReference>
<dbReference type="InterPro" id="IPR001296">
    <property type="entry name" value="Glyco_trans_1"/>
</dbReference>